<feature type="transmembrane region" description="Helical" evidence="1">
    <location>
        <begin position="244"/>
        <end position="263"/>
    </location>
</feature>
<dbReference type="InterPro" id="IPR002656">
    <property type="entry name" value="Acyl_transf_3_dom"/>
</dbReference>
<keyword evidence="1" id="KW-0472">Membrane</keyword>
<keyword evidence="3" id="KW-0808">Transferase</keyword>
<dbReference type="GO" id="GO:0009103">
    <property type="term" value="P:lipopolysaccharide biosynthetic process"/>
    <property type="evidence" value="ECO:0007669"/>
    <property type="project" value="TreeGrafter"/>
</dbReference>
<feature type="transmembrane region" description="Helical" evidence="1">
    <location>
        <begin position="48"/>
        <end position="70"/>
    </location>
</feature>
<protein>
    <submittedName>
        <fullName evidence="3">Lysophospholipid acyltransferase</fullName>
    </submittedName>
</protein>
<dbReference type="AlphaFoldDB" id="A0A4Q0SY37"/>
<keyword evidence="1" id="KW-1133">Transmembrane helix</keyword>
<dbReference type="PANTHER" id="PTHR23028">
    <property type="entry name" value="ACETYLTRANSFERASE"/>
    <property type="match status" value="1"/>
</dbReference>
<evidence type="ECO:0000259" key="2">
    <source>
        <dbReference type="Pfam" id="PF01757"/>
    </source>
</evidence>
<feature type="transmembrane region" description="Helical" evidence="1">
    <location>
        <begin position="192"/>
        <end position="209"/>
    </location>
</feature>
<feature type="transmembrane region" description="Helical" evidence="1">
    <location>
        <begin position="130"/>
        <end position="149"/>
    </location>
</feature>
<reference evidence="3 4" key="1">
    <citation type="submission" date="2018-11" db="EMBL/GenBank/DDBJ databases">
        <authorList>
            <person name="Mardanov A.V."/>
            <person name="Ravin N.V."/>
            <person name="Dedysh S.N."/>
        </authorList>
    </citation>
    <scope>NUCLEOTIDE SEQUENCE [LARGE SCALE GENOMIC DNA]</scope>
    <source>
        <strain evidence="3 4">AF10</strain>
    </source>
</reference>
<reference evidence="4" key="2">
    <citation type="submission" date="2019-02" db="EMBL/GenBank/DDBJ databases">
        <title>Granulicella sibirica sp. nov., a psychrotolerant acidobacterium isolated from an organic soil layer in forested tundra, West Siberia.</title>
        <authorList>
            <person name="Oshkin I.Y."/>
            <person name="Kulichevskaya I.S."/>
            <person name="Rijpstra W.I.C."/>
            <person name="Sinninghe Damste J.S."/>
            <person name="Rakitin A.L."/>
            <person name="Ravin N.V."/>
            <person name="Dedysh S.N."/>
        </authorList>
    </citation>
    <scope>NUCLEOTIDE SEQUENCE [LARGE SCALE GENOMIC DNA]</scope>
    <source>
        <strain evidence="4">AF10</strain>
    </source>
</reference>
<gene>
    <name evidence="3" type="ORF">GRAN_4004</name>
</gene>
<comment type="caution">
    <text evidence="3">The sequence shown here is derived from an EMBL/GenBank/DDBJ whole genome shotgun (WGS) entry which is preliminary data.</text>
</comment>
<dbReference type="EMBL" id="RDSM01000003">
    <property type="protein sequence ID" value="RXH54900.1"/>
    <property type="molecule type" value="Genomic_DNA"/>
</dbReference>
<feature type="transmembrane region" description="Helical" evidence="1">
    <location>
        <begin position="161"/>
        <end position="180"/>
    </location>
</feature>
<feature type="transmembrane region" description="Helical" evidence="1">
    <location>
        <begin position="221"/>
        <end position="238"/>
    </location>
</feature>
<name>A0A4Q0SY37_9BACT</name>
<dbReference type="InterPro" id="IPR050879">
    <property type="entry name" value="Acyltransferase_3"/>
</dbReference>
<sequence length="366" mass="42054">MQAKVLSGPRREIELDFLRGIAILAVLDFHSQYPILSYPFTKLGFTPLGWVGVDVFFVLSGFLVGGLLVKELKVRGRVDSRRFLIRRGFKIWPQYYLFLSLVVLTGHRSMSVMWPSFLNIQNYYEGVPHLWSLAIEEHAYLLLVLLLAIAWRVKMRMRSMFVSLGLMCFAIVVIRCLMLATARPFFTQTHTRVEGILYGVMIAIVYHWRPKTFERIQEWRAIWIGMLVLAIGFFRLQLHQVWSLSVAIDVANLIGVCLLMLIYRHREGVARSLPYRLVAWIGLYSYGIYLWHVAPSSLVIRIASGLPERAGTIFIAMAQPLLGIALGVLMTKLVEFPMLRLRDRWFPRRVESAVEDTPVEAAALAR</sequence>
<keyword evidence="4" id="KW-1185">Reference proteome</keyword>
<evidence type="ECO:0000313" key="4">
    <source>
        <dbReference type="Proteomes" id="UP000289437"/>
    </source>
</evidence>
<organism evidence="3 4">
    <name type="scientific">Granulicella sibirica</name>
    <dbReference type="NCBI Taxonomy" id="2479048"/>
    <lineage>
        <taxon>Bacteria</taxon>
        <taxon>Pseudomonadati</taxon>
        <taxon>Acidobacteriota</taxon>
        <taxon>Terriglobia</taxon>
        <taxon>Terriglobales</taxon>
        <taxon>Acidobacteriaceae</taxon>
        <taxon>Granulicella</taxon>
    </lineage>
</organism>
<keyword evidence="3" id="KW-0012">Acyltransferase</keyword>
<feature type="transmembrane region" description="Helical" evidence="1">
    <location>
        <begin position="313"/>
        <end position="334"/>
    </location>
</feature>
<evidence type="ECO:0000313" key="3">
    <source>
        <dbReference type="EMBL" id="RXH54900.1"/>
    </source>
</evidence>
<dbReference type="PANTHER" id="PTHR23028:SF53">
    <property type="entry name" value="ACYL_TRANSF_3 DOMAIN-CONTAINING PROTEIN"/>
    <property type="match status" value="1"/>
</dbReference>
<dbReference type="GO" id="GO:0016020">
    <property type="term" value="C:membrane"/>
    <property type="evidence" value="ECO:0007669"/>
    <property type="project" value="TreeGrafter"/>
</dbReference>
<evidence type="ECO:0000256" key="1">
    <source>
        <dbReference type="SAM" id="Phobius"/>
    </source>
</evidence>
<dbReference type="Proteomes" id="UP000289437">
    <property type="component" value="Unassembled WGS sequence"/>
</dbReference>
<dbReference type="Pfam" id="PF01757">
    <property type="entry name" value="Acyl_transf_3"/>
    <property type="match status" value="1"/>
</dbReference>
<feature type="transmembrane region" description="Helical" evidence="1">
    <location>
        <begin position="275"/>
        <end position="293"/>
    </location>
</feature>
<accession>A0A4Q0SY37</accession>
<feature type="transmembrane region" description="Helical" evidence="1">
    <location>
        <begin position="91"/>
        <end position="110"/>
    </location>
</feature>
<feature type="domain" description="Acyltransferase 3" evidence="2">
    <location>
        <begin position="14"/>
        <end position="324"/>
    </location>
</feature>
<dbReference type="GO" id="GO:0016747">
    <property type="term" value="F:acyltransferase activity, transferring groups other than amino-acyl groups"/>
    <property type="evidence" value="ECO:0007669"/>
    <property type="project" value="InterPro"/>
</dbReference>
<proteinExistence type="predicted"/>
<keyword evidence="1" id="KW-0812">Transmembrane</keyword>